<name>A0A4Q4TA75_9PEZI</name>
<organism evidence="2 3">
    <name type="scientific">Monosporascus ibericus</name>
    <dbReference type="NCBI Taxonomy" id="155417"/>
    <lineage>
        <taxon>Eukaryota</taxon>
        <taxon>Fungi</taxon>
        <taxon>Dikarya</taxon>
        <taxon>Ascomycota</taxon>
        <taxon>Pezizomycotina</taxon>
        <taxon>Sordariomycetes</taxon>
        <taxon>Xylariomycetidae</taxon>
        <taxon>Xylariales</taxon>
        <taxon>Xylariales incertae sedis</taxon>
        <taxon>Monosporascus</taxon>
    </lineage>
</organism>
<dbReference type="EMBL" id="QJNU01000254">
    <property type="protein sequence ID" value="RYP03531.1"/>
    <property type="molecule type" value="Genomic_DNA"/>
</dbReference>
<dbReference type="AlphaFoldDB" id="A0A4Q4TA75"/>
<accession>A0A4Q4TA75</accession>
<keyword evidence="3" id="KW-1185">Reference proteome</keyword>
<protein>
    <submittedName>
        <fullName evidence="2">Uncharacterized protein</fullName>
    </submittedName>
</protein>
<gene>
    <name evidence="2" type="ORF">DL764_005086</name>
</gene>
<dbReference type="Proteomes" id="UP000293360">
    <property type="component" value="Unassembled WGS sequence"/>
</dbReference>
<evidence type="ECO:0000256" key="1">
    <source>
        <dbReference type="SAM" id="MobiDB-lite"/>
    </source>
</evidence>
<evidence type="ECO:0000313" key="2">
    <source>
        <dbReference type="EMBL" id="RYP03531.1"/>
    </source>
</evidence>
<comment type="caution">
    <text evidence="2">The sequence shown here is derived from an EMBL/GenBank/DDBJ whole genome shotgun (WGS) entry which is preliminary data.</text>
</comment>
<evidence type="ECO:0000313" key="3">
    <source>
        <dbReference type="Proteomes" id="UP000293360"/>
    </source>
</evidence>
<feature type="region of interest" description="Disordered" evidence="1">
    <location>
        <begin position="55"/>
        <end position="84"/>
    </location>
</feature>
<feature type="region of interest" description="Disordered" evidence="1">
    <location>
        <begin position="1"/>
        <end position="33"/>
    </location>
</feature>
<reference evidence="2 3" key="1">
    <citation type="submission" date="2018-06" db="EMBL/GenBank/DDBJ databases">
        <title>Complete Genomes of Monosporascus.</title>
        <authorList>
            <person name="Robinson A.J."/>
            <person name="Natvig D.O."/>
        </authorList>
    </citation>
    <scope>NUCLEOTIDE SEQUENCE [LARGE SCALE GENOMIC DNA]</scope>
    <source>
        <strain evidence="2 3">CBS 110550</strain>
    </source>
</reference>
<dbReference type="OrthoDB" id="4732366at2759"/>
<proteinExistence type="predicted"/>
<sequence>MAERLVSTDGFDTEGFARGHGSALPADHPAPSNTATLRAAVPVRSARHSNCPCSFRNGQVPQFDNDEVGESGDRLEDGNGENPEAGAIRAKMLEIMTKQYAAKSEEELDAAQLDYLLKIEEADTHLTAIKQARASRNDV</sequence>